<feature type="signal peptide" evidence="1">
    <location>
        <begin position="1"/>
        <end position="21"/>
    </location>
</feature>
<dbReference type="Proteomes" id="UP001165121">
    <property type="component" value="Unassembled WGS sequence"/>
</dbReference>
<evidence type="ECO:0000313" key="2">
    <source>
        <dbReference type="EMBL" id="GMG15114.1"/>
    </source>
</evidence>
<reference evidence="2" key="1">
    <citation type="submission" date="2023-04" db="EMBL/GenBank/DDBJ databases">
        <title>Phytophthora fragariaefolia NBRC 109709.</title>
        <authorList>
            <person name="Ichikawa N."/>
            <person name="Sato H."/>
            <person name="Tonouchi N."/>
        </authorList>
    </citation>
    <scope>NUCLEOTIDE SEQUENCE</scope>
    <source>
        <strain evidence="2">NBRC 109709</strain>
    </source>
</reference>
<comment type="caution">
    <text evidence="2">The sequence shown here is derived from an EMBL/GenBank/DDBJ whole genome shotgun (WGS) entry which is preliminary data.</text>
</comment>
<evidence type="ECO:0000256" key="1">
    <source>
        <dbReference type="SAM" id="SignalP"/>
    </source>
</evidence>
<keyword evidence="3" id="KW-1185">Reference proteome</keyword>
<name>A0A9W7DB42_9STRA</name>
<feature type="chain" id="PRO_5040927745" evidence="1">
    <location>
        <begin position="22"/>
        <end position="349"/>
    </location>
</feature>
<dbReference type="OrthoDB" id="94998at2759"/>
<dbReference type="PANTHER" id="PTHR35606:SF4">
    <property type="entry name" value="CELLULOSE-BINDING FAMILY II PROTEIN"/>
    <property type="match status" value="1"/>
</dbReference>
<keyword evidence="1" id="KW-0732">Signal</keyword>
<proteinExistence type="predicted"/>
<evidence type="ECO:0000313" key="3">
    <source>
        <dbReference type="Proteomes" id="UP001165121"/>
    </source>
</evidence>
<dbReference type="EMBL" id="BSXT01018866">
    <property type="protein sequence ID" value="GMG15114.1"/>
    <property type="molecule type" value="Genomic_DNA"/>
</dbReference>
<dbReference type="PANTHER" id="PTHR35606">
    <property type="entry name" value="CELLULOSE-BINDING FAMILY II PROTEIN"/>
    <property type="match status" value="1"/>
</dbReference>
<protein>
    <submittedName>
        <fullName evidence="2">Unnamed protein product</fullName>
    </submittedName>
</protein>
<organism evidence="2 3">
    <name type="scientific">Phytophthora fragariaefolia</name>
    <dbReference type="NCBI Taxonomy" id="1490495"/>
    <lineage>
        <taxon>Eukaryota</taxon>
        <taxon>Sar</taxon>
        <taxon>Stramenopiles</taxon>
        <taxon>Oomycota</taxon>
        <taxon>Peronosporomycetes</taxon>
        <taxon>Peronosporales</taxon>
        <taxon>Peronosporaceae</taxon>
        <taxon>Phytophthora</taxon>
    </lineage>
</organism>
<gene>
    <name evidence="2" type="ORF">Pfra01_002934400</name>
</gene>
<accession>A0A9W7DB42</accession>
<sequence>MKSRQVSQVFVAALVVNTYSAADTSDAIGTVRPTSSETSERPSVETTSSGDVIAGMSIWGAPVVANTGTNHTSAKPTFGNITSEPGECVIANPTEYISEEYLDWVWENRIGPNVDTSNEANWNVMANKNYHMDKLVHNNGSINYCVRWNAKGNLDKITASRFQMILERHFNAWNDWLIGYNCWSFEEVKVNMVGWAAEQASQFEWTDESLGKIYEGDLDSDGVPQCPDECYRFYSNDDNVWSDTSACRGEPFDISFWLNENIPYGFGYDWGQEVGLNDTMQNLYDGNIMFVGHGIGHGFSLPDFYGLETKPAKDFPNAIMMAYSSTTITPSDGWILRRVLDHVRSRYDF</sequence>
<dbReference type="AlphaFoldDB" id="A0A9W7DB42"/>